<dbReference type="InterPro" id="IPR016039">
    <property type="entry name" value="Thiolase-like"/>
</dbReference>
<dbReference type="CDD" id="cd00834">
    <property type="entry name" value="KAS_I_II"/>
    <property type="match status" value="1"/>
</dbReference>
<dbReference type="Pfam" id="PF00109">
    <property type="entry name" value="ketoacyl-synt"/>
    <property type="match status" value="1"/>
</dbReference>
<keyword evidence="7" id="KW-1185">Reference proteome</keyword>
<evidence type="ECO:0000256" key="1">
    <source>
        <dbReference type="ARBA" id="ARBA00005194"/>
    </source>
</evidence>
<comment type="similarity">
    <text evidence="2 4">Belongs to the thiolase-like superfamily. Beta-ketoacyl-ACP synthases family.</text>
</comment>
<dbReference type="EMBL" id="JAVDVX010000004">
    <property type="protein sequence ID" value="MDR7090642.1"/>
    <property type="molecule type" value="Genomic_DNA"/>
</dbReference>
<evidence type="ECO:0000256" key="3">
    <source>
        <dbReference type="ARBA" id="ARBA00022679"/>
    </source>
</evidence>
<comment type="caution">
    <text evidence="6">The sequence shown here is derived from an EMBL/GenBank/DDBJ whole genome shotgun (WGS) entry which is preliminary data.</text>
</comment>
<proteinExistence type="inferred from homology"/>
<sequence length="427" mass="45390">MANKVVVTGIGLICGQAMSANELFERISQCQSSVRKNEKLAAYGVTNSACSFIDEQVLAALDVQCRAQGLPQLSAPALLAIYAAAQAIENADINVKSIERKGLFLACNKQSLEAEHLLGLAKHFDPTTGKVDLDMFMEMQRHEKQSYFHKRQDMAALVLAERYEFDDVVMTPGDACAAGGIAVGTGYRYIAQGELDVALVGATEAMCNYMPMLSFSILGALAPQSGEDPASISRPFDRARSGFVMGDGSAFLMLESEQHAQARGAKILGYVSGFAKQTESWRITSSPKDGSDYARCMSDAIADAGLSINDIDHINAHGTSTEQNDSCESAAIKKLFGELTASIPVTSNKSAIGHSLAASGAIEAALSIISLQQQLLLPTLNFCESDEDTAGINVVQQATPSKIKHILSNSFGFGGENSVLILSAVAE</sequence>
<organism evidence="6 7">
    <name type="scientific">Cellvibrio fibrivorans</name>
    <dbReference type="NCBI Taxonomy" id="126350"/>
    <lineage>
        <taxon>Bacteria</taxon>
        <taxon>Pseudomonadati</taxon>
        <taxon>Pseudomonadota</taxon>
        <taxon>Gammaproteobacteria</taxon>
        <taxon>Cellvibrionales</taxon>
        <taxon>Cellvibrionaceae</taxon>
        <taxon>Cellvibrio</taxon>
    </lineage>
</organism>
<evidence type="ECO:0000313" key="6">
    <source>
        <dbReference type="EMBL" id="MDR7090642.1"/>
    </source>
</evidence>
<evidence type="ECO:0000259" key="5">
    <source>
        <dbReference type="PROSITE" id="PS52004"/>
    </source>
</evidence>
<dbReference type="InterPro" id="IPR000794">
    <property type="entry name" value="Beta-ketoacyl_synthase"/>
</dbReference>
<evidence type="ECO:0000256" key="4">
    <source>
        <dbReference type="RuleBase" id="RU003694"/>
    </source>
</evidence>
<dbReference type="InterPro" id="IPR020841">
    <property type="entry name" value="PKS_Beta-ketoAc_synthase_dom"/>
</dbReference>
<evidence type="ECO:0000256" key="2">
    <source>
        <dbReference type="ARBA" id="ARBA00008467"/>
    </source>
</evidence>
<reference evidence="6 7" key="1">
    <citation type="submission" date="2023-07" db="EMBL/GenBank/DDBJ databases">
        <title>Sorghum-associated microbial communities from plants grown in Nebraska, USA.</title>
        <authorList>
            <person name="Schachtman D."/>
        </authorList>
    </citation>
    <scope>NUCLEOTIDE SEQUENCE [LARGE SCALE GENOMIC DNA]</scope>
    <source>
        <strain evidence="6 7">BE190</strain>
    </source>
</reference>
<protein>
    <submittedName>
        <fullName evidence="6">3-oxoacyl-[acyl-carrier-protein] synthase II</fullName>
        <ecNumber evidence="6">2.3.1.179</ecNumber>
    </submittedName>
</protein>
<dbReference type="SMART" id="SM00825">
    <property type="entry name" value="PKS_KS"/>
    <property type="match status" value="1"/>
</dbReference>
<dbReference type="InterPro" id="IPR014031">
    <property type="entry name" value="Ketoacyl_synth_C"/>
</dbReference>
<name>A0ABU1UZK9_9GAMM</name>
<dbReference type="RefSeq" id="WP_310073124.1">
    <property type="nucleotide sequence ID" value="NZ_JAVDVX010000004.1"/>
</dbReference>
<accession>A0ABU1UZK9</accession>
<dbReference type="Gene3D" id="3.40.47.10">
    <property type="match status" value="2"/>
</dbReference>
<feature type="domain" description="Ketosynthase family 3 (KS3)" evidence="5">
    <location>
        <begin position="2"/>
        <end position="424"/>
    </location>
</feature>
<dbReference type="PROSITE" id="PS52004">
    <property type="entry name" value="KS3_2"/>
    <property type="match status" value="1"/>
</dbReference>
<evidence type="ECO:0000313" key="7">
    <source>
        <dbReference type="Proteomes" id="UP001253595"/>
    </source>
</evidence>
<dbReference type="EC" id="2.3.1.179" evidence="6"/>
<dbReference type="Pfam" id="PF02801">
    <property type="entry name" value="Ketoacyl-synt_C"/>
    <property type="match status" value="1"/>
</dbReference>
<dbReference type="SUPFAM" id="SSF53901">
    <property type="entry name" value="Thiolase-like"/>
    <property type="match status" value="2"/>
</dbReference>
<comment type="pathway">
    <text evidence="1">Lipid metabolism; fatty acid biosynthesis.</text>
</comment>
<dbReference type="Proteomes" id="UP001253595">
    <property type="component" value="Unassembled WGS sequence"/>
</dbReference>
<dbReference type="InterPro" id="IPR014030">
    <property type="entry name" value="Ketoacyl_synth_N"/>
</dbReference>
<dbReference type="PANTHER" id="PTHR11712:SF336">
    <property type="entry name" value="3-OXOACYL-[ACYL-CARRIER-PROTEIN] SYNTHASE, MITOCHONDRIAL"/>
    <property type="match status" value="1"/>
</dbReference>
<dbReference type="GO" id="GO:0004315">
    <property type="term" value="F:3-oxoacyl-[acyl-carrier-protein] synthase activity"/>
    <property type="evidence" value="ECO:0007669"/>
    <property type="project" value="UniProtKB-EC"/>
</dbReference>
<dbReference type="PANTHER" id="PTHR11712">
    <property type="entry name" value="POLYKETIDE SYNTHASE-RELATED"/>
    <property type="match status" value="1"/>
</dbReference>
<keyword evidence="6" id="KW-0012">Acyltransferase</keyword>
<keyword evidence="3 4" id="KW-0808">Transferase</keyword>
<gene>
    <name evidence="6" type="ORF">J2X05_002666</name>
</gene>